<dbReference type="InterPro" id="IPR036188">
    <property type="entry name" value="FAD/NAD-bd_sf"/>
</dbReference>
<organism evidence="2 3">
    <name type="scientific">Diaphorina citri</name>
    <name type="common">Asian citrus psyllid</name>
    <dbReference type="NCBI Taxonomy" id="121845"/>
    <lineage>
        <taxon>Eukaryota</taxon>
        <taxon>Metazoa</taxon>
        <taxon>Ecdysozoa</taxon>
        <taxon>Arthropoda</taxon>
        <taxon>Hexapoda</taxon>
        <taxon>Insecta</taxon>
        <taxon>Pterygota</taxon>
        <taxon>Neoptera</taxon>
        <taxon>Paraneoptera</taxon>
        <taxon>Hemiptera</taxon>
        <taxon>Sternorrhyncha</taxon>
        <taxon>Psylloidea</taxon>
        <taxon>Psyllidae</taxon>
        <taxon>Diaphorininae</taxon>
        <taxon>Diaphorina</taxon>
    </lineage>
</organism>
<dbReference type="GO" id="GO:0046592">
    <property type="term" value="F:polyamine oxidase activity"/>
    <property type="evidence" value="ECO:0007669"/>
    <property type="project" value="TreeGrafter"/>
</dbReference>
<feature type="non-terminal residue" evidence="3">
    <location>
        <position position="1"/>
    </location>
</feature>
<dbReference type="SUPFAM" id="SSF54373">
    <property type="entry name" value="FAD-linked reductases, C-terminal domain"/>
    <property type="match status" value="2"/>
</dbReference>
<dbReference type="STRING" id="121845.A0A3Q0J9F2"/>
<dbReference type="SUPFAM" id="SSF51905">
    <property type="entry name" value="FAD/NAD(P)-binding domain"/>
    <property type="match status" value="2"/>
</dbReference>
<evidence type="ECO:0000259" key="1">
    <source>
        <dbReference type="Pfam" id="PF01593"/>
    </source>
</evidence>
<protein>
    <submittedName>
        <fullName evidence="3">Uncharacterized protein LOC103514623</fullName>
    </submittedName>
</protein>
<dbReference type="Pfam" id="PF01593">
    <property type="entry name" value="Amino_oxidase"/>
    <property type="match status" value="3"/>
</dbReference>
<dbReference type="AlphaFoldDB" id="A0A3Q0J9F2"/>
<name>A0A3Q0J9F2_DIACI</name>
<feature type="domain" description="Amine oxidase" evidence="1">
    <location>
        <begin position="921"/>
        <end position="1010"/>
    </location>
</feature>
<dbReference type="Gene3D" id="3.50.50.60">
    <property type="entry name" value="FAD/NAD(P)-binding domain"/>
    <property type="match status" value="5"/>
</dbReference>
<feature type="domain" description="Amine oxidase" evidence="1">
    <location>
        <begin position="19"/>
        <end position="373"/>
    </location>
</feature>
<feature type="domain" description="Amine oxidase" evidence="1">
    <location>
        <begin position="422"/>
        <end position="915"/>
    </location>
</feature>
<dbReference type="PANTHER" id="PTHR10742:SF398">
    <property type="entry name" value="AMINE OXIDASE DOMAIN-CONTAINING PROTEIN-RELATED"/>
    <property type="match status" value="1"/>
</dbReference>
<evidence type="ECO:0000313" key="2">
    <source>
        <dbReference type="Proteomes" id="UP000079169"/>
    </source>
</evidence>
<accession>A0A3Q0J9F2</accession>
<dbReference type="InterPro" id="IPR050281">
    <property type="entry name" value="Flavin_monoamine_oxidase"/>
</dbReference>
<proteinExistence type="predicted"/>
<sequence length="1066" mass="117583">WSSDAPEKHKLIIIGAGAAGIAAATKLVTNGIEDLIILEAEDRLGGRIHNIPYEGDTFVDLGAQWVHGQDGNVVYELAKPFGLIADECDNSSNYYSVNSSGVTFNREVDMALFDAIDAILDGEEIVVQNGSIGDYVQQRLKLDMANSSLLSQLQFSPTYEQVIEFFGKLQNVNDGSDSWFETSARGASEFYGTEGCFYNLWKKGGYGNFFKLLLNQMPGQTPIDLSKKLLLKKEVTKINWEDPKGVVVTCADGTQYSADRILITVSLGVLKSNLITFVPPLPPKNLNAIKGLAFGTIDKIFIRFPKKWWPEDYQGFHFFWTQQDEQTLFKDMAHVDGKPWVWGIVGFYTDSEDPQTLLGWITGSAARFFETLPIPQAEDPIKMKFEIPFLVPVLCMVSILPLVKSADAPEKHKLIIIGAGAAGIAAATKLVTNGIEDLIILEAEDRLGGRIHNIPYEGDTFVDLGAQWVHGQDGNVVYELAKPFGLIADECDNSSNYYSVNSSGVTFNREVDMALFDAIDAILDGEEIVVQNGSIGEYVQQRLKLDMANSSLLSQLQFSPTYEQVIEFFGKIQNVNDGSDSWFETSARGASEFYGTEGCFYNLWKKGGYGNFFKLLLNQMPGQTPIDLSKKLLLKKEVTKINWEDPKGVVVTCADGTQYSADRILITVSLGVLKSNLITFVPPLPPKNLNAIKGLAFGTIDKIFIRFPKKWWPEDYQGFHFFWTQHDEQTLFKDMAHVDGKPWVWGIVGFYTDSEDPQTLLGWITGSTARFFETLPIPQAEADTLKLLRHFLGSNYTIPDSVRYLRNAPEKHKAVIIIGAGAAGLTAATELANSGVDDFHLRSTWGTNPHFRGAYSSRGVATERLNTSAKELGSAVVNDARRLVLFFAGEATSEHQYSTVNGAVESGWREAYRILKLEGLLAAVLKKEGAYDKAHLRSTWGTNPHFRGAYSSRGVATERLNTSAKELGSAVVNDARRLVIFFAGEATSEHQYSTVNGAVESGWREAYRILKLEGLLAAVLKKEGAYDKAVDAGLLKTDGAVKEGLAKIDDLVKVADGLVKTGGVLK</sequence>
<dbReference type="Gene3D" id="3.90.660.10">
    <property type="match status" value="2"/>
</dbReference>
<dbReference type="SUPFAM" id="SSF51971">
    <property type="entry name" value="Nucleotide-binding domain"/>
    <property type="match status" value="1"/>
</dbReference>
<dbReference type="InterPro" id="IPR002937">
    <property type="entry name" value="Amino_oxidase"/>
</dbReference>
<dbReference type="RefSeq" id="XP_026683345.1">
    <property type="nucleotide sequence ID" value="XM_026827544.1"/>
</dbReference>
<dbReference type="GeneID" id="103514623"/>
<dbReference type="Proteomes" id="UP000079169">
    <property type="component" value="Unplaced"/>
</dbReference>
<dbReference type="PaxDb" id="121845-A0A3Q0J9F2"/>
<gene>
    <name evidence="3" type="primary">LOC103514623</name>
</gene>
<evidence type="ECO:0000313" key="3">
    <source>
        <dbReference type="RefSeq" id="XP_026683345.1"/>
    </source>
</evidence>
<reference evidence="3" key="1">
    <citation type="submission" date="2025-08" db="UniProtKB">
        <authorList>
            <consortium name="RefSeq"/>
        </authorList>
    </citation>
    <scope>IDENTIFICATION</scope>
</reference>
<keyword evidence="2" id="KW-1185">Reference proteome</keyword>
<dbReference type="KEGG" id="dci:103514623"/>
<dbReference type="PANTHER" id="PTHR10742">
    <property type="entry name" value="FLAVIN MONOAMINE OXIDASE"/>
    <property type="match status" value="1"/>
</dbReference>